<protein>
    <recommendedName>
        <fullName evidence="3">Polysaccharide lyase</fullName>
    </recommendedName>
</protein>
<gene>
    <name evidence="1" type="ORF">LMH87_009655</name>
</gene>
<proteinExistence type="predicted"/>
<dbReference type="EMBL" id="JAJHUN010000008">
    <property type="protein sequence ID" value="KAJ4153152.1"/>
    <property type="molecule type" value="Genomic_DNA"/>
</dbReference>
<name>A0A9W8QCF4_AKAMU</name>
<keyword evidence="2" id="KW-1185">Reference proteome</keyword>
<dbReference type="RefSeq" id="XP_056053810.1">
    <property type="nucleotide sequence ID" value="XM_056196687.1"/>
</dbReference>
<evidence type="ECO:0000313" key="2">
    <source>
        <dbReference type="Proteomes" id="UP001144673"/>
    </source>
</evidence>
<dbReference type="KEGG" id="amus:LMH87_009655"/>
<organism evidence="1 2">
    <name type="scientific">Akanthomyces muscarius</name>
    <name type="common">Entomopathogenic fungus</name>
    <name type="synonym">Lecanicillium muscarium</name>
    <dbReference type="NCBI Taxonomy" id="2231603"/>
    <lineage>
        <taxon>Eukaryota</taxon>
        <taxon>Fungi</taxon>
        <taxon>Dikarya</taxon>
        <taxon>Ascomycota</taxon>
        <taxon>Pezizomycotina</taxon>
        <taxon>Sordariomycetes</taxon>
        <taxon>Hypocreomycetidae</taxon>
        <taxon>Hypocreales</taxon>
        <taxon>Cordycipitaceae</taxon>
        <taxon>Akanthomyces</taxon>
    </lineage>
</organism>
<sequence length="288" mass="33362">MAIIAVLQHVDLLRQLLKHDEYIIFWLKDKMIAIKSLLVPVLALTSGAVAERLFYNSGTLRGWDYVRHEHKGTVDEVTNILYKSGTALKMTQTYDANYHDRYHSEVDYDDGYARGDERFYGFMFRVSENWEFVSQNLNIAQFIAHRPGSDNCGDLEMPSTMLWIADHQLHSRLVQGPYIGGNCHRNFVDLPNLGEIKPGQWHKVIMQAKWEDSGSGYFKLWFDGKKAVEKYNLATTVSGDWKFQFRVGGYMNSWHDSGHMEGNQPFRQLWYDEVSVGTTYKDVDPDQN</sequence>
<accession>A0A9W8QCF4</accession>
<evidence type="ECO:0008006" key="3">
    <source>
        <dbReference type="Google" id="ProtNLM"/>
    </source>
</evidence>
<dbReference type="InterPro" id="IPR025975">
    <property type="entry name" value="Polysacc_lyase"/>
</dbReference>
<reference evidence="1" key="1">
    <citation type="journal article" date="2023" name="Access Microbiol">
        <title>De-novo genome assembly for Akanthomyces muscarius, a biocontrol agent of insect agricultural pests.</title>
        <authorList>
            <person name="Erdos Z."/>
            <person name="Studholme D.J."/>
            <person name="Raymond B."/>
            <person name="Sharma M."/>
        </authorList>
    </citation>
    <scope>NUCLEOTIDE SEQUENCE</scope>
    <source>
        <strain evidence="1">Ve6</strain>
    </source>
</reference>
<dbReference type="Gene3D" id="2.60.120.200">
    <property type="match status" value="1"/>
</dbReference>
<dbReference type="GeneID" id="80896814"/>
<comment type="caution">
    <text evidence="1">The sequence shown here is derived from an EMBL/GenBank/DDBJ whole genome shotgun (WGS) entry which is preliminary data.</text>
</comment>
<dbReference type="Proteomes" id="UP001144673">
    <property type="component" value="Chromosome 5"/>
</dbReference>
<evidence type="ECO:0000313" key="1">
    <source>
        <dbReference type="EMBL" id="KAJ4153152.1"/>
    </source>
</evidence>
<dbReference type="AlphaFoldDB" id="A0A9W8QCF4"/>
<dbReference type="Pfam" id="PF14099">
    <property type="entry name" value="Polysacc_lyase"/>
    <property type="match status" value="1"/>
</dbReference>